<reference evidence="2" key="1">
    <citation type="journal article" date="2019" name="Int. J. Syst. Evol. Microbiol.">
        <title>The Global Catalogue of Microorganisms (GCM) 10K type strain sequencing project: providing services to taxonomists for standard genome sequencing and annotation.</title>
        <authorList>
            <consortium name="The Broad Institute Genomics Platform"/>
            <consortium name="The Broad Institute Genome Sequencing Center for Infectious Disease"/>
            <person name="Wu L."/>
            <person name="Ma J."/>
        </authorList>
    </citation>
    <scope>NUCLEOTIDE SEQUENCE [LARGE SCALE GENOMIC DNA]</scope>
    <source>
        <strain evidence="2">DFY28</strain>
    </source>
</reference>
<accession>A0ABW4MY69</accession>
<keyword evidence="2" id="KW-1185">Reference proteome</keyword>
<protein>
    <submittedName>
        <fullName evidence="1">Uncharacterized protein</fullName>
    </submittedName>
</protein>
<name>A0ABW4MY69_9CAUL</name>
<evidence type="ECO:0000313" key="1">
    <source>
        <dbReference type="EMBL" id="MFD1782154.1"/>
    </source>
</evidence>
<organism evidence="1 2">
    <name type="scientific">Phenylobacterium terrae</name>
    <dbReference type="NCBI Taxonomy" id="2665495"/>
    <lineage>
        <taxon>Bacteria</taxon>
        <taxon>Pseudomonadati</taxon>
        <taxon>Pseudomonadota</taxon>
        <taxon>Alphaproteobacteria</taxon>
        <taxon>Caulobacterales</taxon>
        <taxon>Caulobacteraceae</taxon>
        <taxon>Phenylobacterium</taxon>
    </lineage>
</organism>
<dbReference type="EMBL" id="JBHUEY010000001">
    <property type="protein sequence ID" value="MFD1782154.1"/>
    <property type="molecule type" value="Genomic_DNA"/>
</dbReference>
<proteinExistence type="predicted"/>
<comment type="caution">
    <text evidence="1">The sequence shown here is derived from an EMBL/GenBank/DDBJ whole genome shotgun (WGS) entry which is preliminary data.</text>
</comment>
<dbReference type="RefSeq" id="WP_377281018.1">
    <property type="nucleotide sequence ID" value="NZ_JBHRSI010000003.1"/>
</dbReference>
<gene>
    <name evidence="1" type="ORF">ACFSC0_02015</name>
</gene>
<dbReference type="Proteomes" id="UP001597237">
    <property type="component" value="Unassembled WGS sequence"/>
</dbReference>
<sequence>MGTVPFTREDEGAAPLLDSLTSARTVITSVTDFQGEVLISRGLFWLTDRAAAEALTREAHAKAKAATADPQTLCQAPKD</sequence>
<evidence type="ECO:0000313" key="2">
    <source>
        <dbReference type="Proteomes" id="UP001597237"/>
    </source>
</evidence>